<evidence type="ECO:0000313" key="1">
    <source>
        <dbReference type="EMBL" id="KRX31468.1"/>
    </source>
</evidence>
<comment type="caution">
    <text evidence="1">The sequence shown here is derived from an EMBL/GenBank/DDBJ whole genome shotgun (WGS) entry which is preliminary data.</text>
</comment>
<name>A0A0V0SXS5_9BILA</name>
<dbReference type="AlphaFoldDB" id="A0A0V0SXS5"/>
<evidence type="ECO:0000313" key="2">
    <source>
        <dbReference type="Proteomes" id="UP000055048"/>
    </source>
</evidence>
<dbReference type="Proteomes" id="UP000055048">
    <property type="component" value="Unassembled WGS sequence"/>
</dbReference>
<sequence>MLDEMRSDTGTLVDGFQRKQQGVVFCWLIHSCIRLVEKRTKVVLSVEQRSTGISLKKVQSATQRFQMKKR</sequence>
<protein>
    <submittedName>
        <fullName evidence="1">Uncharacterized protein</fullName>
    </submittedName>
</protein>
<reference evidence="1 2" key="1">
    <citation type="submission" date="2015-01" db="EMBL/GenBank/DDBJ databases">
        <title>Evolution of Trichinella species and genotypes.</title>
        <authorList>
            <person name="Korhonen P.K."/>
            <person name="Edoardo P."/>
            <person name="Giuseppe L.R."/>
            <person name="Gasser R.B."/>
        </authorList>
    </citation>
    <scope>NUCLEOTIDE SEQUENCE [LARGE SCALE GENOMIC DNA]</scope>
    <source>
        <strain evidence="1">ISS417</strain>
    </source>
</reference>
<dbReference type="EMBL" id="JYDJ01001755">
    <property type="protein sequence ID" value="KRX31468.1"/>
    <property type="molecule type" value="Genomic_DNA"/>
</dbReference>
<keyword evidence="2" id="KW-1185">Reference proteome</keyword>
<accession>A0A0V0SXS5</accession>
<gene>
    <name evidence="1" type="ORF">T05_15294</name>
</gene>
<proteinExistence type="predicted"/>
<organism evidence="1 2">
    <name type="scientific">Trichinella murrelli</name>
    <dbReference type="NCBI Taxonomy" id="144512"/>
    <lineage>
        <taxon>Eukaryota</taxon>
        <taxon>Metazoa</taxon>
        <taxon>Ecdysozoa</taxon>
        <taxon>Nematoda</taxon>
        <taxon>Enoplea</taxon>
        <taxon>Dorylaimia</taxon>
        <taxon>Trichinellida</taxon>
        <taxon>Trichinellidae</taxon>
        <taxon>Trichinella</taxon>
    </lineage>
</organism>